<reference evidence="1" key="1">
    <citation type="submission" date="2025-08" db="UniProtKB">
        <authorList>
            <consortium name="Ensembl"/>
        </authorList>
    </citation>
    <scope>IDENTIFICATION</scope>
</reference>
<name>A0A8C0L037_CANLU</name>
<protein>
    <submittedName>
        <fullName evidence="1">Uncharacterized protein</fullName>
    </submittedName>
</protein>
<keyword evidence="2" id="KW-1185">Reference proteome</keyword>
<evidence type="ECO:0000313" key="1">
    <source>
        <dbReference type="Ensembl" id="ENSCAFP00020022833.1"/>
    </source>
</evidence>
<dbReference type="Proteomes" id="UP000694391">
    <property type="component" value="Unplaced"/>
</dbReference>
<dbReference type="AlphaFoldDB" id="A0A8C0L037"/>
<sequence length="121" mass="13859">GGKRGYSNFLLNTEKGTGPLLLPNKAWVLYAFGDHFNLYGNMYSDVKMKAFFYSNAPSLCISKYTKCKELFLQLFQFLTKPPPHPHQKKHIVGTLTMLSSFIHLLSTYYNLPVSAYEDLQI</sequence>
<organism evidence="1 2">
    <name type="scientific">Canis lupus dingo</name>
    <name type="common">dingo</name>
    <dbReference type="NCBI Taxonomy" id="286419"/>
    <lineage>
        <taxon>Eukaryota</taxon>
        <taxon>Metazoa</taxon>
        <taxon>Chordata</taxon>
        <taxon>Craniata</taxon>
        <taxon>Vertebrata</taxon>
        <taxon>Euteleostomi</taxon>
        <taxon>Mammalia</taxon>
        <taxon>Eutheria</taxon>
        <taxon>Laurasiatheria</taxon>
        <taxon>Carnivora</taxon>
        <taxon>Caniformia</taxon>
        <taxon>Canidae</taxon>
        <taxon>Canis</taxon>
    </lineage>
</organism>
<evidence type="ECO:0000313" key="2">
    <source>
        <dbReference type="Proteomes" id="UP000694391"/>
    </source>
</evidence>
<reference evidence="1" key="2">
    <citation type="submission" date="2025-09" db="UniProtKB">
        <authorList>
            <consortium name="Ensembl"/>
        </authorList>
    </citation>
    <scope>IDENTIFICATION</scope>
</reference>
<proteinExistence type="predicted"/>
<dbReference type="Ensembl" id="ENSCAFT00020026420.1">
    <property type="protein sequence ID" value="ENSCAFP00020022833.1"/>
    <property type="gene ID" value="ENSCAFG00020018025.1"/>
</dbReference>
<accession>A0A8C0L037</accession>